<gene>
    <name evidence="2" type="ORF">E2C06_11745</name>
</gene>
<dbReference type="AlphaFoldDB" id="A0A4R5QGV8"/>
<feature type="transmembrane region" description="Helical" evidence="1">
    <location>
        <begin position="37"/>
        <end position="58"/>
    </location>
</feature>
<protein>
    <submittedName>
        <fullName evidence="2">Uncharacterized protein</fullName>
    </submittedName>
</protein>
<evidence type="ECO:0000313" key="3">
    <source>
        <dbReference type="Proteomes" id="UP000295096"/>
    </source>
</evidence>
<reference evidence="2 3" key="1">
    <citation type="journal article" date="2016" name="J. Microbiol.">
        <title>Dankookia rubra gen. nov., sp. nov., an alphaproteobacterium isolated from sediment of a shallow stream.</title>
        <authorList>
            <person name="Kim W.H."/>
            <person name="Kim D.H."/>
            <person name="Kang K."/>
            <person name="Ahn T.Y."/>
        </authorList>
    </citation>
    <scope>NUCLEOTIDE SEQUENCE [LARGE SCALE GENOMIC DNA]</scope>
    <source>
        <strain evidence="2 3">JCM30602</strain>
    </source>
</reference>
<sequence>MRQQTVQHWILGVVVISTFFWLDLVQAEALRRVALITLVWASASTLLVASAGACIAFARIRQERRD</sequence>
<accession>A0A4R5QGV8</accession>
<keyword evidence="1" id="KW-1133">Transmembrane helix</keyword>
<dbReference type="EMBL" id="SMSJ01000011">
    <property type="protein sequence ID" value="TDH62530.1"/>
    <property type="molecule type" value="Genomic_DNA"/>
</dbReference>
<comment type="caution">
    <text evidence="2">The sequence shown here is derived from an EMBL/GenBank/DDBJ whole genome shotgun (WGS) entry which is preliminary data.</text>
</comment>
<proteinExistence type="predicted"/>
<keyword evidence="3" id="KW-1185">Reference proteome</keyword>
<dbReference type="RefSeq" id="WP_133288793.1">
    <property type="nucleotide sequence ID" value="NZ_SMSJ01000011.1"/>
</dbReference>
<organism evidence="2 3">
    <name type="scientific">Dankookia rubra</name>
    <dbReference type="NCBI Taxonomy" id="1442381"/>
    <lineage>
        <taxon>Bacteria</taxon>
        <taxon>Pseudomonadati</taxon>
        <taxon>Pseudomonadota</taxon>
        <taxon>Alphaproteobacteria</taxon>
        <taxon>Acetobacterales</taxon>
        <taxon>Roseomonadaceae</taxon>
        <taxon>Dankookia</taxon>
    </lineage>
</organism>
<keyword evidence="1" id="KW-0812">Transmembrane</keyword>
<evidence type="ECO:0000313" key="2">
    <source>
        <dbReference type="EMBL" id="TDH62530.1"/>
    </source>
</evidence>
<evidence type="ECO:0000256" key="1">
    <source>
        <dbReference type="SAM" id="Phobius"/>
    </source>
</evidence>
<dbReference type="Proteomes" id="UP000295096">
    <property type="component" value="Unassembled WGS sequence"/>
</dbReference>
<name>A0A4R5QGV8_9PROT</name>
<keyword evidence="1" id="KW-0472">Membrane</keyword>
<dbReference type="OrthoDB" id="7284714at2"/>